<comment type="caution">
    <text evidence="2">The sequence shown here is derived from an EMBL/GenBank/DDBJ whole genome shotgun (WGS) entry which is preliminary data.</text>
</comment>
<gene>
    <name evidence="2" type="ORF">A374_13520</name>
</gene>
<sequence>MIKIKRNDDMYPYYYGQNPYPHGQYASAGYGQGFPGYYNPASYGYGSPGTYYPGMGAGYNPGWYSQPTPPAQSFSPPYQPTQAPTSSYLTPPPTAGGSGCGCGG</sequence>
<dbReference type="STRING" id="1196324.A374_13520"/>
<evidence type="ECO:0000256" key="1">
    <source>
        <dbReference type="SAM" id="MobiDB-lite"/>
    </source>
</evidence>
<proteinExistence type="predicted"/>
<dbReference type="RefSeq" id="WP_007202782.1">
    <property type="nucleotide sequence ID" value="NZ_AKKV01000030.1"/>
</dbReference>
<dbReference type="Proteomes" id="UP000004080">
    <property type="component" value="Unassembled WGS sequence"/>
</dbReference>
<protein>
    <submittedName>
        <fullName evidence="2">Uncharacterized protein</fullName>
    </submittedName>
</protein>
<feature type="region of interest" description="Disordered" evidence="1">
    <location>
        <begin position="66"/>
        <end position="104"/>
    </location>
</feature>
<dbReference type="EMBL" id="AKKV01000030">
    <property type="protein sequence ID" value="EIT84714.1"/>
    <property type="molecule type" value="Genomic_DNA"/>
</dbReference>
<evidence type="ECO:0000313" key="2">
    <source>
        <dbReference type="EMBL" id="EIT84714.1"/>
    </source>
</evidence>
<dbReference type="AlphaFoldDB" id="I8AH09"/>
<organism evidence="2 3">
    <name type="scientific">Fictibacillus macauensis ZFHKF-1</name>
    <dbReference type="NCBI Taxonomy" id="1196324"/>
    <lineage>
        <taxon>Bacteria</taxon>
        <taxon>Bacillati</taxon>
        <taxon>Bacillota</taxon>
        <taxon>Bacilli</taxon>
        <taxon>Bacillales</taxon>
        <taxon>Fictibacillaceae</taxon>
        <taxon>Fictibacillus</taxon>
    </lineage>
</organism>
<dbReference type="PATRIC" id="fig|1196324.3.peg.2766"/>
<evidence type="ECO:0000313" key="3">
    <source>
        <dbReference type="Proteomes" id="UP000004080"/>
    </source>
</evidence>
<accession>I8AH09</accession>
<keyword evidence="3" id="KW-1185">Reference proteome</keyword>
<reference evidence="2 3" key="1">
    <citation type="journal article" date="2012" name="J. Bacteriol.">
        <title>Genome of Bacillus macauensis ZFHKF-1, a Long-Chain-Forming Bacterium.</title>
        <authorList>
            <person name="Cai L."/>
            <person name="Zhang T."/>
        </authorList>
    </citation>
    <scope>NUCLEOTIDE SEQUENCE [LARGE SCALE GENOMIC DNA]</scope>
    <source>
        <strain evidence="2 3">ZFHKF-1</strain>
    </source>
</reference>
<feature type="compositionally biased region" description="Polar residues" evidence="1">
    <location>
        <begin position="66"/>
        <end position="89"/>
    </location>
</feature>
<name>I8AH09_9BACL</name>